<keyword evidence="13" id="KW-1185">Reference proteome</keyword>
<feature type="signal peptide" evidence="8">
    <location>
        <begin position="1"/>
        <end position="17"/>
    </location>
</feature>
<evidence type="ECO:0000313" key="13">
    <source>
        <dbReference type="Proteomes" id="UP001174691"/>
    </source>
</evidence>
<evidence type="ECO:0000256" key="1">
    <source>
        <dbReference type="ARBA" id="ARBA00010609"/>
    </source>
</evidence>
<dbReference type="PANTHER" id="PTHR11709:SF488">
    <property type="entry name" value="LACCASE-RELATED"/>
    <property type="match status" value="1"/>
</dbReference>
<evidence type="ECO:0000313" key="12">
    <source>
        <dbReference type="EMBL" id="KAJ9144359.1"/>
    </source>
</evidence>
<dbReference type="Pfam" id="PF07732">
    <property type="entry name" value="Cu-oxidase_3"/>
    <property type="match status" value="1"/>
</dbReference>
<dbReference type="FunFam" id="2.60.40.420:FF:000036">
    <property type="entry name" value="L-ascorbate oxidase"/>
    <property type="match status" value="1"/>
</dbReference>
<keyword evidence="3 8" id="KW-0732">Signal</keyword>
<keyword evidence="6" id="KW-0186">Copper</keyword>
<feature type="domain" description="Plastocyanin-like" evidence="9">
    <location>
        <begin position="174"/>
        <end position="366"/>
    </location>
</feature>
<dbReference type="InterPro" id="IPR045087">
    <property type="entry name" value="Cu-oxidase_fam"/>
</dbReference>
<keyword evidence="2" id="KW-0479">Metal-binding</keyword>
<evidence type="ECO:0000256" key="7">
    <source>
        <dbReference type="ARBA" id="ARBA00023180"/>
    </source>
</evidence>
<dbReference type="GO" id="GO:0005507">
    <property type="term" value="F:copper ion binding"/>
    <property type="evidence" value="ECO:0007669"/>
    <property type="project" value="InterPro"/>
</dbReference>
<evidence type="ECO:0000256" key="6">
    <source>
        <dbReference type="ARBA" id="ARBA00023008"/>
    </source>
</evidence>
<dbReference type="PROSITE" id="PS00079">
    <property type="entry name" value="MULTICOPPER_OXIDASE1"/>
    <property type="match status" value="1"/>
</dbReference>
<dbReference type="AlphaFoldDB" id="A0AA38VT38"/>
<organism evidence="12 13">
    <name type="scientific">Coniochaeta hoffmannii</name>
    <dbReference type="NCBI Taxonomy" id="91930"/>
    <lineage>
        <taxon>Eukaryota</taxon>
        <taxon>Fungi</taxon>
        <taxon>Dikarya</taxon>
        <taxon>Ascomycota</taxon>
        <taxon>Pezizomycotina</taxon>
        <taxon>Sordariomycetes</taxon>
        <taxon>Sordariomycetidae</taxon>
        <taxon>Coniochaetales</taxon>
        <taxon>Coniochaetaceae</taxon>
        <taxon>Coniochaeta</taxon>
    </lineage>
</organism>
<comment type="similarity">
    <text evidence="1">Belongs to the multicopper oxidase family.</text>
</comment>
<sequence>MLSLLVAVCFLACGSYASKTVYFSLTLTWEPAAPDGFTRNIIKMNGQFPGPELVVDQGDDVEFLVWNNMANETSVHFHGIEQINTPWSDGVSGLTQRPIPPGETFLYRWTADEYGSYFYHAHEFSQIVDGLFGPIYVRPAPGSVSPFSLISTDPDELAALQKAELNTRPIQFNTWNHLTSSERIEVALNSGLDTFCANSMLINGKGSSICLSQAEINANISPVVVQLLAGMDYSDIGCLPAPIASAGFPFNISGLPDGVFAGCHPSTGDQEVLVVDPADNYARFNLHAIGQLANIFSIDEHPMTVVAIDGRWVTPTTADAILMNSGQRYSVVVKLDKPPASYTFRSVSGDIAQIMQSTGVLAYSNAKNCSAPVNKPSVTLGGTNATADTVFLDETKAKPFPPVAPSMEVDDTFLLHVDNAGASWRWKLGNESFPINLGTTATPLLFDPTVFSNKPNLTISNKNGSWVDLVIQPLAPISPAHPIHKHSNKFFVVGAGTGVWNYSSVAEAAEVLPPGTFNFVDPPIRDTFSTLATIGEPGWLVLRYQSVNPGAYLLHCHIQDHLYGGMAIALLDGVDEFPEVPGEYLCGNGFRGCAAKPGGK</sequence>
<dbReference type="CDD" id="cd13898">
    <property type="entry name" value="CuRO_3_Abr2_like"/>
    <property type="match status" value="1"/>
</dbReference>
<keyword evidence="7" id="KW-0325">Glycoprotein</keyword>
<evidence type="ECO:0000259" key="11">
    <source>
        <dbReference type="Pfam" id="PF07732"/>
    </source>
</evidence>
<keyword evidence="5" id="KW-0560">Oxidoreductase</keyword>
<dbReference type="PANTHER" id="PTHR11709">
    <property type="entry name" value="MULTI-COPPER OXIDASE"/>
    <property type="match status" value="1"/>
</dbReference>
<evidence type="ECO:0000256" key="4">
    <source>
        <dbReference type="ARBA" id="ARBA00022737"/>
    </source>
</evidence>
<evidence type="ECO:0000256" key="5">
    <source>
        <dbReference type="ARBA" id="ARBA00023002"/>
    </source>
</evidence>
<dbReference type="InterPro" id="IPR001117">
    <property type="entry name" value="Cu-oxidase_2nd"/>
</dbReference>
<keyword evidence="4" id="KW-0677">Repeat</keyword>
<protein>
    <submittedName>
        <fullName evidence="12">Laccase TilA</fullName>
    </submittedName>
</protein>
<accession>A0AA38VT38</accession>
<feature type="domain" description="Plastocyanin-like" evidence="11">
    <location>
        <begin position="28"/>
        <end position="140"/>
    </location>
</feature>
<dbReference type="InterPro" id="IPR002355">
    <property type="entry name" value="Cu_oxidase_Cu_BS"/>
</dbReference>
<dbReference type="Pfam" id="PF00394">
    <property type="entry name" value="Cu-oxidase"/>
    <property type="match status" value="1"/>
</dbReference>
<dbReference type="GO" id="GO:0016491">
    <property type="term" value="F:oxidoreductase activity"/>
    <property type="evidence" value="ECO:0007669"/>
    <property type="project" value="UniProtKB-KW"/>
</dbReference>
<feature type="chain" id="PRO_5041334409" evidence="8">
    <location>
        <begin position="18"/>
        <end position="600"/>
    </location>
</feature>
<dbReference type="InterPro" id="IPR011706">
    <property type="entry name" value="Cu-oxidase_C"/>
</dbReference>
<proteinExistence type="inferred from homology"/>
<evidence type="ECO:0000256" key="8">
    <source>
        <dbReference type="SAM" id="SignalP"/>
    </source>
</evidence>
<name>A0AA38VT38_9PEZI</name>
<evidence type="ECO:0000256" key="2">
    <source>
        <dbReference type="ARBA" id="ARBA00022723"/>
    </source>
</evidence>
<evidence type="ECO:0000259" key="9">
    <source>
        <dbReference type="Pfam" id="PF00394"/>
    </source>
</evidence>
<dbReference type="PROSITE" id="PS00080">
    <property type="entry name" value="MULTICOPPER_OXIDASE2"/>
    <property type="match status" value="1"/>
</dbReference>
<dbReference type="CDD" id="cd13850">
    <property type="entry name" value="CuRO_1_Abr2_like"/>
    <property type="match status" value="1"/>
</dbReference>
<feature type="domain" description="Plastocyanin-like" evidence="10">
    <location>
        <begin position="447"/>
        <end position="572"/>
    </location>
</feature>
<reference evidence="12" key="1">
    <citation type="submission" date="2022-07" db="EMBL/GenBank/DDBJ databases">
        <title>Fungi with potential for degradation of polypropylene.</title>
        <authorList>
            <person name="Gostincar C."/>
        </authorList>
    </citation>
    <scope>NUCLEOTIDE SEQUENCE</scope>
    <source>
        <strain evidence="12">EXF-13287</strain>
    </source>
</reference>
<dbReference type="Gene3D" id="2.60.40.420">
    <property type="entry name" value="Cupredoxins - blue copper proteins"/>
    <property type="match status" value="3"/>
</dbReference>
<dbReference type="InterPro" id="IPR033138">
    <property type="entry name" value="Cu_oxidase_CS"/>
</dbReference>
<evidence type="ECO:0000259" key="10">
    <source>
        <dbReference type="Pfam" id="PF07731"/>
    </source>
</evidence>
<gene>
    <name evidence="12" type="ORF">NKR19_g6467</name>
</gene>
<comment type="caution">
    <text evidence="12">The sequence shown here is derived from an EMBL/GenBank/DDBJ whole genome shotgun (WGS) entry which is preliminary data.</text>
</comment>
<dbReference type="Pfam" id="PF07731">
    <property type="entry name" value="Cu-oxidase_2"/>
    <property type="match status" value="1"/>
</dbReference>
<dbReference type="InterPro" id="IPR011707">
    <property type="entry name" value="Cu-oxidase-like_N"/>
</dbReference>
<dbReference type="Proteomes" id="UP001174691">
    <property type="component" value="Unassembled WGS sequence"/>
</dbReference>
<evidence type="ECO:0000256" key="3">
    <source>
        <dbReference type="ARBA" id="ARBA00022729"/>
    </source>
</evidence>
<dbReference type="InterPro" id="IPR008972">
    <property type="entry name" value="Cupredoxin"/>
</dbReference>
<dbReference type="SUPFAM" id="SSF49503">
    <property type="entry name" value="Cupredoxins"/>
    <property type="match status" value="3"/>
</dbReference>
<dbReference type="EMBL" id="JANBVN010000100">
    <property type="protein sequence ID" value="KAJ9144359.1"/>
    <property type="molecule type" value="Genomic_DNA"/>
</dbReference>